<protein>
    <submittedName>
        <fullName evidence="1">Uncharacterized protein</fullName>
    </submittedName>
</protein>
<keyword evidence="2" id="KW-1185">Reference proteome</keyword>
<reference evidence="1 2" key="1">
    <citation type="journal article" date="2015" name="Genome Biol. Evol.">
        <title>Comparative Genomics of a Bacterivorous Green Alga Reveals Evolutionary Causalities and Consequences of Phago-Mixotrophic Mode of Nutrition.</title>
        <authorList>
            <person name="Burns J.A."/>
            <person name="Paasch A."/>
            <person name="Narechania A."/>
            <person name="Kim E."/>
        </authorList>
    </citation>
    <scope>NUCLEOTIDE SEQUENCE [LARGE SCALE GENOMIC DNA]</scope>
    <source>
        <strain evidence="1 2">PLY_AMNH</strain>
    </source>
</reference>
<dbReference type="Proteomes" id="UP001190700">
    <property type="component" value="Unassembled WGS sequence"/>
</dbReference>
<gene>
    <name evidence="1" type="ORF">CYMTET_56284</name>
</gene>
<name>A0AAE0ELZ8_9CHLO</name>
<organism evidence="1 2">
    <name type="scientific">Cymbomonas tetramitiformis</name>
    <dbReference type="NCBI Taxonomy" id="36881"/>
    <lineage>
        <taxon>Eukaryota</taxon>
        <taxon>Viridiplantae</taxon>
        <taxon>Chlorophyta</taxon>
        <taxon>Pyramimonadophyceae</taxon>
        <taxon>Pyramimonadales</taxon>
        <taxon>Pyramimonadaceae</taxon>
        <taxon>Cymbomonas</taxon>
    </lineage>
</organism>
<accession>A0AAE0ELZ8</accession>
<dbReference type="AlphaFoldDB" id="A0AAE0ELZ8"/>
<proteinExistence type="predicted"/>
<dbReference type="EMBL" id="LGRX02035718">
    <property type="protein sequence ID" value="KAK3233423.1"/>
    <property type="molecule type" value="Genomic_DNA"/>
</dbReference>
<comment type="caution">
    <text evidence="1">The sequence shown here is derived from an EMBL/GenBank/DDBJ whole genome shotgun (WGS) entry which is preliminary data.</text>
</comment>
<sequence length="85" mass="9854">MQVVKHAWTRGETLGILDRNMNEHIDSNTSNSVMDGYADSILTKMERIGFDIEKVRYALDKEERNQLTMTYKLLFLEAGKSLCRI</sequence>
<evidence type="ECO:0000313" key="1">
    <source>
        <dbReference type="EMBL" id="KAK3233423.1"/>
    </source>
</evidence>
<evidence type="ECO:0000313" key="2">
    <source>
        <dbReference type="Proteomes" id="UP001190700"/>
    </source>
</evidence>